<feature type="non-terminal residue" evidence="2">
    <location>
        <position position="73"/>
    </location>
</feature>
<proteinExistence type="predicted"/>
<dbReference type="Proteomes" id="UP000276215">
    <property type="component" value="Unassembled WGS sequence"/>
</dbReference>
<protein>
    <submittedName>
        <fullName evidence="2">Uncharacterized protein</fullName>
    </submittedName>
</protein>
<gene>
    <name evidence="2" type="ORF">L873DRAFT_1820495</name>
</gene>
<keyword evidence="3" id="KW-1185">Reference proteome</keyword>
<accession>A0A3N4IY13</accession>
<dbReference type="AlphaFoldDB" id="A0A3N4IY13"/>
<feature type="region of interest" description="Disordered" evidence="1">
    <location>
        <begin position="52"/>
        <end position="73"/>
    </location>
</feature>
<organism evidence="2 3">
    <name type="scientific">Choiromyces venosus 120613-1</name>
    <dbReference type="NCBI Taxonomy" id="1336337"/>
    <lineage>
        <taxon>Eukaryota</taxon>
        <taxon>Fungi</taxon>
        <taxon>Dikarya</taxon>
        <taxon>Ascomycota</taxon>
        <taxon>Pezizomycotina</taxon>
        <taxon>Pezizomycetes</taxon>
        <taxon>Pezizales</taxon>
        <taxon>Tuberaceae</taxon>
        <taxon>Choiromyces</taxon>
    </lineage>
</organism>
<reference evidence="2 3" key="1">
    <citation type="journal article" date="2018" name="Nat. Ecol. Evol.">
        <title>Pezizomycetes genomes reveal the molecular basis of ectomycorrhizal truffle lifestyle.</title>
        <authorList>
            <person name="Murat C."/>
            <person name="Payen T."/>
            <person name="Noel B."/>
            <person name="Kuo A."/>
            <person name="Morin E."/>
            <person name="Chen J."/>
            <person name="Kohler A."/>
            <person name="Krizsan K."/>
            <person name="Balestrini R."/>
            <person name="Da Silva C."/>
            <person name="Montanini B."/>
            <person name="Hainaut M."/>
            <person name="Levati E."/>
            <person name="Barry K.W."/>
            <person name="Belfiori B."/>
            <person name="Cichocki N."/>
            <person name="Clum A."/>
            <person name="Dockter R.B."/>
            <person name="Fauchery L."/>
            <person name="Guy J."/>
            <person name="Iotti M."/>
            <person name="Le Tacon F."/>
            <person name="Lindquist E.A."/>
            <person name="Lipzen A."/>
            <person name="Malagnac F."/>
            <person name="Mello A."/>
            <person name="Molinier V."/>
            <person name="Miyauchi S."/>
            <person name="Poulain J."/>
            <person name="Riccioni C."/>
            <person name="Rubini A."/>
            <person name="Sitrit Y."/>
            <person name="Splivallo R."/>
            <person name="Traeger S."/>
            <person name="Wang M."/>
            <person name="Zifcakova L."/>
            <person name="Wipf D."/>
            <person name="Zambonelli A."/>
            <person name="Paolocci F."/>
            <person name="Nowrousian M."/>
            <person name="Ottonello S."/>
            <person name="Baldrian P."/>
            <person name="Spatafora J.W."/>
            <person name="Henrissat B."/>
            <person name="Nagy L.G."/>
            <person name="Aury J.M."/>
            <person name="Wincker P."/>
            <person name="Grigoriev I.V."/>
            <person name="Bonfante P."/>
            <person name="Martin F.M."/>
        </authorList>
    </citation>
    <scope>NUCLEOTIDE SEQUENCE [LARGE SCALE GENOMIC DNA]</scope>
    <source>
        <strain evidence="2 3">120613-1</strain>
    </source>
</reference>
<name>A0A3N4IY13_9PEZI</name>
<evidence type="ECO:0000313" key="2">
    <source>
        <dbReference type="EMBL" id="RPA90776.1"/>
    </source>
</evidence>
<sequence>MFVFFIHYSRVEQHLWEFNSHDGLTLRAMSTQMHGSLGKELQPRVLAVPGAKTTSLGRTLSKPKDKRYDGHIL</sequence>
<dbReference type="EMBL" id="ML120514">
    <property type="protein sequence ID" value="RPA90776.1"/>
    <property type="molecule type" value="Genomic_DNA"/>
</dbReference>
<evidence type="ECO:0000313" key="3">
    <source>
        <dbReference type="Proteomes" id="UP000276215"/>
    </source>
</evidence>
<evidence type="ECO:0000256" key="1">
    <source>
        <dbReference type="SAM" id="MobiDB-lite"/>
    </source>
</evidence>
<feature type="compositionally biased region" description="Basic and acidic residues" evidence="1">
    <location>
        <begin position="62"/>
        <end position="73"/>
    </location>
</feature>